<dbReference type="GO" id="GO:0005524">
    <property type="term" value="F:ATP binding"/>
    <property type="evidence" value="ECO:0007669"/>
    <property type="project" value="UniProtKB-KW"/>
</dbReference>
<evidence type="ECO:0000313" key="5">
    <source>
        <dbReference type="EMBL" id="GEN98729.1"/>
    </source>
</evidence>
<dbReference type="Pfam" id="PF00004">
    <property type="entry name" value="AAA"/>
    <property type="match status" value="1"/>
</dbReference>
<dbReference type="EMBL" id="BJYR01000003">
    <property type="protein sequence ID" value="GEN98729.1"/>
    <property type="molecule type" value="Genomic_DNA"/>
</dbReference>
<dbReference type="InterPro" id="IPR003593">
    <property type="entry name" value="AAA+_ATPase"/>
</dbReference>
<protein>
    <submittedName>
        <fullName evidence="5">ATPase</fullName>
    </submittedName>
</protein>
<dbReference type="OrthoDB" id="7438987at2"/>
<keyword evidence="3" id="KW-0067">ATP-binding</keyword>
<dbReference type="SUPFAM" id="SSF52540">
    <property type="entry name" value="P-loop containing nucleoside triphosphate hydrolases"/>
    <property type="match status" value="1"/>
</dbReference>
<dbReference type="Gene3D" id="3.40.50.300">
    <property type="entry name" value="P-loop containing nucleotide triphosphate hydrolases"/>
    <property type="match status" value="1"/>
</dbReference>
<evidence type="ECO:0000256" key="1">
    <source>
        <dbReference type="ARBA" id="ARBA00006914"/>
    </source>
</evidence>
<dbReference type="GO" id="GO:0016887">
    <property type="term" value="F:ATP hydrolysis activity"/>
    <property type="evidence" value="ECO:0007669"/>
    <property type="project" value="InterPro"/>
</dbReference>
<accession>A0A512AGA5</accession>
<evidence type="ECO:0000313" key="6">
    <source>
        <dbReference type="Proteomes" id="UP000321464"/>
    </source>
</evidence>
<sequence>MTARPAREPAPHTLDPLDERAYEQERVAAALDGALIPAPLPEGRLDRLAELFVLDALERDVVAVLWAAAYEPALRAALVSREGSCGHVTVLLVSSLLGHALRPRLPSGSPLLLWKLVQEHPLIDGGAALSLDPAILAWLAGDHELDRALAGRAQILPPGLELAEWPLGELAERLSAAFRAGRRVRIRLNTEDQLAARWFAAALGRRIGLPVLAVEPGGLADAENAAVRLHRQAFLDGCIPFFAAADTGLPAPVGVASYPVQIIHGSGPPLAADPDCDDHDLVPAAPGPAERERLWRMLLPQSARWPAGKLADLALCHAASVSQIASVAASRPANAAAANLSLREHLRGECSPLTRRIDAAFTWDDLVLRKETRARLEEVTFEARERLRLWAEPAAARLFPYGRGLVALFAGPPGTGKTMAANVIAADLGLDLLSVDLSAVVSKWVGETAQHLQQLLGSTAAQRSVLFFDEADALYAKRVEDVHNANDRFANYDSSVLMTALEAYPGIVILATNLKANIDSAFLRRIRHVVDFHAPDAAARREIWRKAIAALFPRPQARNLDPQLARVAEIEASGALIKNAALSAAFSARRTGAAPTARLLGEMLARELGKEGVSLSDHDLAIALGEPA</sequence>
<proteinExistence type="inferred from homology"/>
<dbReference type="CDD" id="cd19481">
    <property type="entry name" value="RecA-like_protease"/>
    <property type="match status" value="1"/>
</dbReference>
<name>A0A512AGA5_9SPHN</name>
<evidence type="ECO:0000256" key="2">
    <source>
        <dbReference type="ARBA" id="ARBA00022741"/>
    </source>
</evidence>
<dbReference type="AlphaFoldDB" id="A0A512AGA5"/>
<dbReference type="InterPro" id="IPR027417">
    <property type="entry name" value="P-loop_NTPase"/>
</dbReference>
<dbReference type="Pfam" id="PF22977">
    <property type="entry name" value="WHD"/>
    <property type="match status" value="1"/>
</dbReference>
<evidence type="ECO:0000259" key="4">
    <source>
        <dbReference type="SMART" id="SM00382"/>
    </source>
</evidence>
<organism evidence="5 6">
    <name type="scientific">Novosphingobium sediminis</name>
    <dbReference type="NCBI Taxonomy" id="707214"/>
    <lineage>
        <taxon>Bacteria</taxon>
        <taxon>Pseudomonadati</taxon>
        <taxon>Pseudomonadota</taxon>
        <taxon>Alphaproteobacteria</taxon>
        <taxon>Sphingomonadales</taxon>
        <taxon>Sphingomonadaceae</taxon>
        <taxon>Novosphingobium</taxon>
    </lineage>
</organism>
<comment type="caution">
    <text evidence="5">The sequence shown here is derived from an EMBL/GenBank/DDBJ whole genome shotgun (WGS) entry which is preliminary data.</text>
</comment>
<feature type="domain" description="AAA+ ATPase" evidence="4">
    <location>
        <begin position="403"/>
        <end position="536"/>
    </location>
</feature>
<dbReference type="SMART" id="SM00382">
    <property type="entry name" value="AAA"/>
    <property type="match status" value="1"/>
</dbReference>
<dbReference type="RefSeq" id="WP_147158115.1">
    <property type="nucleotide sequence ID" value="NZ_BJYR01000003.1"/>
</dbReference>
<gene>
    <name evidence="5" type="ORF">NSE01_05620</name>
</gene>
<evidence type="ECO:0000256" key="3">
    <source>
        <dbReference type="ARBA" id="ARBA00022840"/>
    </source>
</evidence>
<dbReference type="PANTHER" id="PTHR23073">
    <property type="entry name" value="26S PROTEASOME REGULATORY SUBUNIT"/>
    <property type="match status" value="1"/>
</dbReference>
<dbReference type="Proteomes" id="UP000321464">
    <property type="component" value="Unassembled WGS sequence"/>
</dbReference>
<dbReference type="InterPro" id="IPR054472">
    <property type="entry name" value="WHD"/>
</dbReference>
<dbReference type="InterPro" id="IPR050221">
    <property type="entry name" value="26S_Proteasome_ATPase"/>
</dbReference>
<reference evidence="5 6" key="1">
    <citation type="submission" date="2019-07" db="EMBL/GenBank/DDBJ databases">
        <title>Whole genome shotgun sequence of Novosphingobium sediminis NBRC 106119.</title>
        <authorList>
            <person name="Hosoyama A."/>
            <person name="Uohara A."/>
            <person name="Ohji S."/>
            <person name="Ichikawa N."/>
        </authorList>
    </citation>
    <scope>NUCLEOTIDE SEQUENCE [LARGE SCALE GENOMIC DNA]</scope>
    <source>
        <strain evidence="5 6">NBRC 106119</strain>
    </source>
</reference>
<keyword evidence="6" id="KW-1185">Reference proteome</keyword>
<keyword evidence="2" id="KW-0547">Nucleotide-binding</keyword>
<comment type="similarity">
    <text evidence="1">Belongs to the AAA ATPase family.</text>
</comment>
<dbReference type="InterPro" id="IPR003959">
    <property type="entry name" value="ATPase_AAA_core"/>
</dbReference>